<comment type="subcellular location">
    <subcellularLocation>
        <location evidence="1">Virion</location>
    </subcellularLocation>
</comment>
<dbReference type="NCBIfam" id="TIGR01554">
    <property type="entry name" value="major_cap_HK97"/>
    <property type="match status" value="1"/>
</dbReference>
<proteinExistence type="predicted"/>
<dbReference type="SUPFAM" id="SSF56563">
    <property type="entry name" value="Major capsid protein gp5"/>
    <property type="match status" value="1"/>
</dbReference>
<evidence type="ECO:0000256" key="2">
    <source>
        <dbReference type="SAM" id="MobiDB-lite"/>
    </source>
</evidence>
<reference evidence="4 5" key="1">
    <citation type="submission" date="2014-08" db="EMBL/GenBank/DDBJ databases">
        <title>Comparative genomics of the Paenibacillus odorifer group.</title>
        <authorList>
            <person name="den Bakker H.C."/>
            <person name="Tsai Y.-C."/>
            <person name="Martin N."/>
            <person name="Korlach J."/>
            <person name="Wiedmann M."/>
        </authorList>
    </citation>
    <scope>NUCLEOTIDE SEQUENCE [LARGE SCALE GENOMIC DNA]</scope>
    <source>
        <strain evidence="4 5">DSM 14472</strain>
    </source>
</reference>
<dbReference type="HOGENOM" id="CLU_039614_0_0_9"/>
<dbReference type="KEGG" id="pste:PSTEL_00620"/>
<feature type="domain" description="Phage capsid-like C-terminal" evidence="3">
    <location>
        <begin position="133"/>
        <end position="409"/>
    </location>
</feature>
<dbReference type="RefSeq" id="WP_038692903.1">
    <property type="nucleotide sequence ID" value="NZ_CP009286.1"/>
</dbReference>
<dbReference type="Gene3D" id="3.30.2400.10">
    <property type="entry name" value="Major capsid protein gp5"/>
    <property type="match status" value="1"/>
</dbReference>
<accession>A0A089LJY4</accession>
<feature type="compositionally biased region" description="Basic and acidic residues" evidence="2">
    <location>
        <begin position="58"/>
        <end position="81"/>
    </location>
</feature>
<keyword evidence="5" id="KW-1185">Reference proteome</keyword>
<dbReference type="Proteomes" id="UP000029507">
    <property type="component" value="Chromosome"/>
</dbReference>
<evidence type="ECO:0000313" key="5">
    <source>
        <dbReference type="Proteomes" id="UP000029507"/>
    </source>
</evidence>
<sequence length="428" mass="46404">MNLQQLLQARAAKIDRQGEMLNKAKTEARDLTNEEETEFDGLEAEIAELDNKIKVAQKRDERLENHEARMRDLDNSSERPYRNPVPGPAPSDKKENYGFSSFGEFVDAVRFGDNKGRLRAIRNDFSMGSGTEGGFAVPEQFREEILQLMAEQSVVRPRAQVIPPGTPPDAKITIPSFVQGANGAYGGATVSWIAEGGAKPKTSAELGEITLEPYEVAAHVIVTDKLLRNWSAASAFIRNLLSQAMVAAEDTAFLKGDGTGKPTGVIPAAGRVLINRATASKISYLDLVAMRARFLPNSLENAIWVVAQSALPQIMTLQDPNGNYIFINGDASKGIPATLMGIPIRFTGKTGPLGQVGDVSLLDLSYYLIKDGSGPFIQASEHVEFVNNKTVIKCFWNVDGKPWVATPLKLEDGVTTASPYVVLGAPSV</sequence>
<dbReference type="STRING" id="169760.PSTEL_00620"/>
<evidence type="ECO:0000313" key="4">
    <source>
        <dbReference type="EMBL" id="AIQ61851.1"/>
    </source>
</evidence>
<name>A0A089LJY4_9BACL</name>
<dbReference type="Gene3D" id="3.30.2320.10">
    <property type="entry name" value="hypothetical protein PF0899 domain"/>
    <property type="match status" value="1"/>
</dbReference>
<dbReference type="AlphaFoldDB" id="A0A089LJY4"/>
<dbReference type="InterPro" id="IPR024455">
    <property type="entry name" value="Phage_capsid"/>
</dbReference>
<dbReference type="EMBL" id="CP009286">
    <property type="protein sequence ID" value="AIQ61851.1"/>
    <property type="molecule type" value="Genomic_DNA"/>
</dbReference>
<evidence type="ECO:0000256" key="1">
    <source>
        <dbReference type="ARBA" id="ARBA00004328"/>
    </source>
</evidence>
<dbReference type="OrthoDB" id="9786516at2"/>
<dbReference type="InterPro" id="IPR054612">
    <property type="entry name" value="Phage_capsid-like_C"/>
</dbReference>
<feature type="region of interest" description="Disordered" evidence="2">
    <location>
        <begin position="58"/>
        <end position="96"/>
    </location>
</feature>
<organism evidence="4 5">
    <name type="scientific">Paenibacillus stellifer</name>
    <dbReference type="NCBI Taxonomy" id="169760"/>
    <lineage>
        <taxon>Bacteria</taxon>
        <taxon>Bacillati</taxon>
        <taxon>Bacillota</taxon>
        <taxon>Bacilli</taxon>
        <taxon>Bacillales</taxon>
        <taxon>Paenibacillaceae</taxon>
        <taxon>Paenibacillus</taxon>
    </lineage>
</organism>
<protein>
    <submittedName>
        <fullName evidence="4">Capsid protein</fullName>
    </submittedName>
</protein>
<gene>
    <name evidence="4" type="ORF">PSTEL_00620</name>
</gene>
<dbReference type="Pfam" id="PF05065">
    <property type="entry name" value="Phage_capsid"/>
    <property type="match status" value="1"/>
</dbReference>
<evidence type="ECO:0000259" key="3">
    <source>
        <dbReference type="Pfam" id="PF05065"/>
    </source>
</evidence>